<accession>A0A2K9Z314</accession>
<feature type="region of interest" description="Disordered" evidence="1">
    <location>
        <begin position="55"/>
        <end position="74"/>
    </location>
</feature>
<dbReference type="Proteomes" id="UP000238523">
    <property type="component" value="Chromosome"/>
</dbReference>
<reference evidence="2 3" key="1">
    <citation type="submission" date="2017-11" db="EMBL/GenBank/DDBJ databases">
        <title>Complete genome of Rhizobium leguminosarum Norway, an ineffective micro-symbiont.</title>
        <authorList>
            <person name="Hoffrichter A."/>
            <person name="Liang J."/>
            <person name="Brachmann A."/>
            <person name="Marin M."/>
        </authorList>
    </citation>
    <scope>NUCLEOTIDE SEQUENCE [LARGE SCALE GENOMIC DNA]</scope>
    <source>
        <strain evidence="2 3">Norway</strain>
    </source>
</reference>
<sequence>MEIPEYFLGMHAFFDGEVVFARDVVQVNFDLSPFPVDFDSVWSWFKEQLRVRPSRRHSRTSSLLRSTPKMTRRW</sequence>
<proteinExistence type="predicted"/>
<protein>
    <submittedName>
        <fullName evidence="2">Uncharacterized protein</fullName>
    </submittedName>
</protein>
<dbReference type="EMBL" id="CP025012">
    <property type="protein sequence ID" value="AUW42659.1"/>
    <property type="molecule type" value="Genomic_DNA"/>
</dbReference>
<gene>
    <name evidence="2" type="ORF">CUJ84_Chr002300</name>
</gene>
<name>A0A2K9Z314_RHILE</name>
<evidence type="ECO:0000313" key="2">
    <source>
        <dbReference type="EMBL" id="AUW42659.1"/>
    </source>
</evidence>
<organism evidence="2 3">
    <name type="scientific">Rhizobium leguminosarum</name>
    <dbReference type="NCBI Taxonomy" id="384"/>
    <lineage>
        <taxon>Bacteria</taxon>
        <taxon>Pseudomonadati</taxon>
        <taxon>Pseudomonadota</taxon>
        <taxon>Alphaproteobacteria</taxon>
        <taxon>Hyphomicrobiales</taxon>
        <taxon>Rhizobiaceae</taxon>
        <taxon>Rhizobium/Agrobacterium group</taxon>
        <taxon>Rhizobium</taxon>
    </lineage>
</organism>
<dbReference type="AlphaFoldDB" id="A0A2K9Z314"/>
<evidence type="ECO:0000313" key="3">
    <source>
        <dbReference type="Proteomes" id="UP000238523"/>
    </source>
</evidence>
<evidence type="ECO:0000256" key="1">
    <source>
        <dbReference type="SAM" id="MobiDB-lite"/>
    </source>
</evidence>